<proteinExistence type="predicted"/>
<gene>
    <name evidence="2" type="ORF">SAMN05660649_04722</name>
</gene>
<evidence type="ECO:0000313" key="3">
    <source>
        <dbReference type="Proteomes" id="UP000199337"/>
    </source>
</evidence>
<dbReference type="CDD" id="cd16913">
    <property type="entry name" value="YkuD_like"/>
    <property type="match status" value="1"/>
</dbReference>
<dbReference type="InterPro" id="IPR005490">
    <property type="entry name" value="LD_TPept_cat_dom"/>
</dbReference>
<organism evidence="2 3">
    <name type="scientific">Desulfotruncus arcticus DSM 17038</name>
    <dbReference type="NCBI Taxonomy" id="1121424"/>
    <lineage>
        <taxon>Bacteria</taxon>
        <taxon>Bacillati</taxon>
        <taxon>Bacillota</taxon>
        <taxon>Clostridia</taxon>
        <taxon>Eubacteriales</taxon>
        <taxon>Desulfallaceae</taxon>
        <taxon>Desulfotruncus</taxon>
    </lineage>
</organism>
<evidence type="ECO:0000313" key="2">
    <source>
        <dbReference type="EMBL" id="SFH31834.1"/>
    </source>
</evidence>
<feature type="region of interest" description="Disordered" evidence="1">
    <location>
        <begin position="29"/>
        <end position="52"/>
    </location>
</feature>
<evidence type="ECO:0000256" key="1">
    <source>
        <dbReference type="SAM" id="MobiDB-lite"/>
    </source>
</evidence>
<reference evidence="3" key="1">
    <citation type="submission" date="2016-10" db="EMBL/GenBank/DDBJ databases">
        <authorList>
            <person name="Varghese N."/>
            <person name="Submissions S."/>
        </authorList>
    </citation>
    <scope>NUCLEOTIDE SEQUENCE [LARGE SCALE GENOMIC DNA]</scope>
    <source>
        <strain evidence="3">DSM 17038</strain>
    </source>
</reference>
<dbReference type="STRING" id="341036.SAMN05660649_04722"/>
<dbReference type="GO" id="GO:0016740">
    <property type="term" value="F:transferase activity"/>
    <property type="evidence" value="ECO:0007669"/>
    <property type="project" value="InterPro"/>
</dbReference>
<accession>A0A1I2Z201</accession>
<dbReference type="AlphaFoldDB" id="A0A1I2Z201"/>
<keyword evidence="3" id="KW-1185">Reference proteome</keyword>
<protein>
    <submittedName>
        <fullName evidence="2">Uncharacterized protein</fullName>
    </submittedName>
</protein>
<name>A0A1I2Z201_9FIRM</name>
<dbReference type="EMBL" id="FOOX01000024">
    <property type="protein sequence ID" value="SFH31834.1"/>
    <property type="molecule type" value="Genomic_DNA"/>
</dbReference>
<dbReference type="Proteomes" id="UP000199337">
    <property type="component" value="Unassembled WGS sequence"/>
</dbReference>
<sequence>MHNNDVTWLFDHTPLGTPVKVINNPNMKPAWEVQQPDEPPTVAEKPAAAEKPQVNQPLQIAGEAADQALLQSSIIDMSNMIINFTAESILKELTQQQ</sequence>